<sequence>MEQREIACPNTDFISTQNPVPFYGNQIFGGVILLQIFDLIKQQKLLETRVLIGLEEAQQNWVDMWAEDGADEEEENRWIS</sequence>
<name>A0A9J5VZ23_SOLCO</name>
<dbReference type="AlphaFoldDB" id="A0A9J5VZ23"/>
<reference evidence="1" key="1">
    <citation type="submission" date="2020-09" db="EMBL/GenBank/DDBJ databases">
        <title>De no assembly of potato wild relative species, Solanum commersonii.</title>
        <authorList>
            <person name="Cho K."/>
        </authorList>
    </citation>
    <scope>NUCLEOTIDE SEQUENCE</scope>
    <source>
        <strain evidence="1">LZ3.2</strain>
        <tissue evidence="1">Leaf</tissue>
    </source>
</reference>
<proteinExistence type="predicted"/>
<evidence type="ECO:0000313" key="1">
    <source>
        <dbReference type="EMBL" id="KAG5568451.1"/>
    </source>
</evidence>
<dbReference type="EMBL" id="JACXVP010000116">
    <property type="protein sequence ID" value="KAG5568451.1"/>
    <property type="molecule type" value="Genomic_DNA"/>
</dbReference>
<organism evidence="1 2">
    <name type="scientific">Solanum commersonii</name>
    <name type="common">Commerson's wild potato</name>
    <name type="synonym">Commerson's nightshade</name>
    <dbReference type="NCBI Taxonomy" id="4109"/>
    <lineage>
        <taxon>Eukaryota</taxon>
        <taxon>Viridiplantae</taxon>
        <taxon>Streptophyta</taxon>
        <taxon>Embryophyta</taxon>
        <taxon>Tracheophyta</taxon>
        <taxon>Spermatophyta</taxon>
        <taxon>Magnoliopsida</taxon>
        <taxon>eudicotyledons</taxon>
        <taxon>Gunneridae</taxon>
        <taxon>Pentapetalae</taxon>
        <taxon>asterids</taxon>
        <taxon>lamiids</taxon>
        <taxon>Solanales</taxon>
        <taxon>Solanaceae</taxon>
        <taxon>Solanoideae</taxon>
        <taxon>Solaneae</taxon>
        <taxon>Solanum</taxon>
    </lineage>
</organism>
<gene>
    <name evidence="1" type="ORF">H5410_064534</name>
</gene>
<accession>A0A9J5VZ23</accession>
<keyword evidence="2" id="KW-1185">Reference proteome</keyword>
<protein>
    <submittedName>
        <fullName evidence="1">Uncharacterized protein</fullName>
    </submittedName>
</protein>
<dbReference type="Proteomes" id="UP000824120">
    <property type="component" value="Unassembled WGS sequence"/>
</dbReference>
<evidence type="ECO:0000313" key="2">
    <source>
        <dbReference type="Proteomes" id="UP000824120"/>
    </source>
</evidence>
<comment type="caution">
    <text evidence="1">The sequence shown here is derived from an EMBL/GenBank/DDBJ whole genome shotgun (WGS) entry which is preliminary data.</text>
</comment>
<dbReference type="OrthoDB" id="678088at2759"/>